<evidence type="ECO:0000313" key="2">
    <source>
        <dbReference type="EMBL" id="KAK7456952.1"/>
    </source>
</evidence>
<organism evidence="2 3">
    <name type="scientific">Batillaria attramentaria</name>
    <dbReference type="NCBI Taxonomy" id="370345"/>
    <lineage>
        <taxon>Eukaryota</taxon>
        <taxon>Metazoa</taxon>
        <taxon>Spiralia</taxon>
        <taxon>Lophotrochozoa</taxon>
        <taxon>Mollusca</taxon>
        <taxon>Gastropoda</taxon>
        <taxon>Caenogastropoda</taxon>
        <taxon>Sorbeoconcha</taxon>
        <taxon>Cerithioidea</taxon>
        <taxon>Batillariidae</taxon>
        <taxon>Batillaria</taxon>
    </lineage>
</organism>
<evidence type="ECO:0000313" key="3">
    <source>
        <dbReference type="Proteomes" id="UP001519460"/>
    </source>
</evidence>
<accession>A0ABD0J3D8</accession>
<protein>
    <submittedName>
        <fullName evidence="2">Uncharacterized protein</fullName>
    </submittedName>
</protein>
<proteinExistence type="predicted"/>
<reference evidence="2 3" key="1">
    <citation type="journal article" date="2023" name="Sci. Data">
        <title>Genome assembly of the Korean intertidal mud-creeper Batillaria attramentaria.</title>
        <authorList>
            <person name="Patra A.K."/>
            <person name="Ho P.T."/>
            <person name="Jun S."/>
            <person name="Lee S.J."/>
            <person name="Kim Y."/>
            <person name="Won Y.J."/>
        </authorList>
    </citation>
    <scope>NUCLEOTIDE SEQUENCE [LARGE SCALE GENOMIC DNA]</scope>
    <source>
        <strain evidence="2">Wonlab-2016</strain>
    </source>
</reference>
<feature type="region of interest" description="Disordered" evidence="1">
    <location>
        <begin position="200"/>
        <end position="239"/>
    </location>
</feature>
<dbReference type="Proteomes" id="UP001519460">
    <property type="component" value="Unassembled WGS sequence"/>
</dbReference>
<evidence type="ECO:0000256" key="1">
    <source>
        <dbReference type="SAM" id="MobiDB-lite"/>
    </source>
</evidence>
<name>A0ABD0J3D8_9CAEN</name>
<gene>
    <name evidence="2" type="ORF">BaRGS_00039291</name>
</gene>
<feature type="compositionally biased region" description="Polar residues" evidence="1">
    <location>
        <begin position="200"/>
        <end position="212"/>
    </location>
</feature>
<dbReference type="AlphaFoldDB" id="A0ABD0J3D8"/>
<keyword evidence="3" id="KW-1185">Reference proteome</keyword>
<dbReference type="EMBL" id="JACVVK020000677">
    <property type="protein sequence ID" value="KAK7456952.1"/>
    <property type="molecule type" value="Genomic_DNA"/>
</dbReference>
<comment type="caution">
    <text evidence="2">The sequence shown here is derived from an EMBL/GenBank/DDBJ whole genome shotgun (WGS) entry which is preliminary data.</text>
</comment>
<feature type="non-terminal residue" evidence="2">
    <location>
        <position position="1"/>
    </location>
</feature>
<sequence length="239" mass="26416">QTLVVQQYSEQSVDIYRLCVPGSISCGIFAPDSVFLIATSVRTEADGASGYARDGGQSCERRDSNCLAAQRAKRKNLSCDPDKEHRDRVRVTRWRGDHRLARYNVSHFDCCSSRCVTASMPLLMCINATLSATQPEPRNQQLEELSVHLKPGNNSVEDGVERAAGNYKLFTACSVQEVLTDPGQVLNVHSAVRTPARLKTATSGVSSISKTGQAPRHQLHLRQRTSNGQAQRRRQPPRL</sequence>